<dbReference type="Gene3D" id="3.80.10.10">
    <property type="entry name" value="Ribonuclease Inhibitor"/>
    <property type="match status" value="2"/>
</dbReference>
<evidence type="ECO:0000313" key="6">
    <source>
        <dbReference type="EMBL" id="PSL25140.1"/>
    </source>
</evidence>
<feature type="chain" id="PRO_5015166096" evidence="3">
    <location>
        <begin position="20"/>
        <end position="557"/>
    </location>
</feature>
<evidence type="ECO:0000313" key="7">
    <source>
        <dbReference type="Proteomes" id="UP000241964"/>
    </source>
</evidence>
<dbReference type="Proteomes" id="UP000241964">
    <property type="component" value="Unassembled WGS sequence"/>
</dbReference>
<dbReference type="SMART" id="SM00365">
    <property type="entry name" value="LRR_SD22"/>
    <property type="match status" value="2"/>
</dbReference>
<protein>
    <submittedName>
        <fullName evidence="6">Putative secreted protein (Por secretion system target)</fullName>
    </submittedName>
</protein>
<dbReference type="PRINTS" id="PR00019">
    <property type="entry name" value="LEURICHRPT"/>
</dbReference>
<dbReference type="Gene3D" id="2.60.40.10">
    <property type="entry name" value="Immunoglobulins"/>
    <property type="match status" value="1"/>
</dbReference>
<keyword evidence="3" id="KW-0732">Signal</keyword>
<evidence type="ECO:0000259" key="4">
    <source>
        <dbReference type="Pfam" id="PF08263"/>
    </source>
</evidence>
<evidence type="ECO:0000256" key="1">
    <source>
        <dbReference type="ARBA" id="ARBA00022614"/>
    </source>
</evidence>
<dbReference type="PANTHER" id="PTHR48057:SF7">
    <property type="entry name" value="LEUCINE-RICH REPEAT SERINE_THREONINE-PROTEIN KINASE 1"/>
    <property type="match status" value="1"/>
</dbReference>
<dbReference type="PROSITE" id="PS51450">
    <property type="entry name" value="LRR"/>
    <property type="match status" value="1"/>
</dbReference>
<dbReference type="OrthoDB" id="1491619at2"/>
<name>A0A2P8FTT7_9BACT</name>
<organism evidence="6 7">
    <name type="scientific">Dyadobacter jiangsuensis</name>
    <dbReference type="NCBI Taxonomy" id="1591085"/>
    <lineage>
        <taxon>Bacteria</taxon>
        <taxon>Pseudomonadati</taxon>
        <taxon>Bacteroidota</taxon>
        <taxon>Cytophagia</taxon>
        <taxon>Cytophagales</taxon>
        <taxon>Spirosomataceae</taxon>
        <taxon>Dyadobacter</taxon>
    </lineage>
</organism>
<evidence type="ECO:0000256" key="2">
    <source>
        <dbReference type="ARBA" id="ARBA00022737"/>
    </source>
</evidence>
<feature type="signal peptide" evidence="3">
    <location>
        <begin position="1"/>
        <end position="19"/>
    </location>
</feature>
<dbReference type="FunFam" id="3.80.10.10:FF:000041">
    <property type="entry name" value="LRR receptor-like serine/threonine-protein kinase ERECTA"/>
    <property type="match status" value="1"/>
</dbReference>
<evidence type="ECO:0000259" key="5">
    <source>
        <dbReference type="Pfam" id="PF18962"/>
    </source>
</evidence>
<dbReference type="Pfam" id="PF08263">
    <property type="entry name" value="LRRNT_2"/>
    <property type="match status" value="1"/>
</dbReference>
<dbReference type="NCBIfam" id="TIGR04183">
    <property type="entry name" value="Por_Secre_tail"/>
    <property type="match status" value="1"/>
</dbReference>
<dbReference type="SMART" id="SM00369">
    <property type="entry name" value="LRR_TYP"/>
    <property type="match status" value="3"/>
</dbReference>
<reference evidence="6 7" key="1">
    <citation type="submission" date="2018-03" db="EMBL/GenBank/DDBJ databases">
        <title>Genomic Encyclopedia of Archaeal and Bacterial Type Strains, Phase II (KMG-II): from individual species to whole genera.</title>
        <authorList>
            <person name="Goeker M."/>
        </authorList>
    </citation>
    <scope>NUCLEOTIDE SEQUENCE [LARGE SCALE GENOMIC DNA]</scope>
    <source>
        <strain evidence="6 7">DSM 29057</strain>
    </source>
</reference>
<feature type="domain" description="Secretion system C-terminal sorting" evidence="5">
    <location>
        <begin position="491"/>
        <end position="551"/>
    </location>
</feature>
<keyword evidence="1" id="KW-0433">Leucine-rich repeat</keyword>
<comment type="caution">
    <text evidence="6">The sequence shown here is derived from an EMBL/GenBank/DDBJ whole genome shotgun (WGS) entry which is preliminary data.</text>
</comment>
<dbReference type="RefSeq" id="WP_146151584.1">
    <property type="nucleotide sequence ID" value="NZ_PYAS01000012.1"/>
</dbReference>
<dbReference type="Pfam" id="PF00560">
    <property type="entry name" value="LRR_1"/>
    <property type="match status" value="1"/>
</dbReference>
<dbReference type="EMBL" id="PYAS01000012">
    <property type="protein sequence ID" value="PSL25140.1"/>
    <property type="molecule type" value="Genomic_DNA"/>
</dbReference>
<proteinExistence type="predicted"/>
<dbReference type="PANTHER" id="PTHR48057">
    <property type="entry name" value="LEUCINE-RICH REPEAT SERINE/THREONINE-PROTEIN KINASE 1"/>
    <property type="match status" value="1"/>
</dbReference>
<accession>A0A2P8FTT7</accession>
<sequence>MKRCLLGLACLFLSIQSFAQTLEADRLALVAFYQATGGDSWYDKTGWTVPGNPGDNPCGWFGITCEGGRVTQLIMESNDIVAVIPAALGNLTALKHLDLSGPGSEFPYFYGDLPVELGNLTNLEYLDLSGNDLTGVNVSVINNLTKLKHLSLTPYWSWAAVPSFANLINLEYLYLSVEDSPMQPEGGIGAFPAYISNLTKLKTLIMRHGGVTGTIPSSLGGLTDLEVLDLSENQLTGTIPASFNNLAKLTKLDLSDNNLNGPVPNILGIPVAADVRINNNAFTFSGMETNISRLDSYGNQKKFKLTAIIPLRTANNLRTARALGGTLIADFAGGTAANNTYKWYKSGVLVATTVGIQYYDTPDGIYRAEVTNSLVPGLTMVSEDLVLIGMPVTLISFDGKSENNETKLTWKTAAETNNKGFEIERSADARTFEKIGFVDGSGDTKEEQFYHFTDLNPFAISYYRLKQLDHDGQSEYSKVITVKSDAAILKVYPNPAQDYLTISGISQKQPFSIVDGNGRVVIEGQVTDKQQINIRKLGAGRYVVRVGEKSSSLLIHR</sequence>
<gene>
    <name evidence="6" type="ORF">CLV60_11259</name>
</gene>
<dbReference type="InterPro" id="IPR003591">
    <property type="entry name" value="Leu-rich_rpt_typical-subtyp"/>
</dbReference>
<dbReference type="InterPro" id="IPR013210">
    <property type="entry name" value="LRR_N_plant-typ"/>
</dbReference>
<keyword evidence="7" id="KW-1185">Reference proteome</keyword>
<evidence type="ECO:0000256" key="3">
    <source>
        <dbReference type="SAM" id="SignalP"/>
    </source>
</evidence>
<keyword evidence="2" id="KW-0677">Repeat</keyword>
<feature type="domain" description="Leucine-rich repeat-containing N-terminal plant-type" evidence="4">
    <location>
        <begin position="23"/>
        <end position="65"/>
    </location>
</feature>
<dbReference type="InterPro" id="IPR052595">
    <property type="entry name" value="LRRC69/RLP"/>
</dbReference>
<dbReference type="Pfam" id="PF13855">
    <property type="entry name" value="LRR_8"/>
    <property type="match status" value="1"/>
</dbReference>
<dbReference type="InterPro" id="IPR001611">
    <property type="entry name" value="Leu-rich_rpt"/>
</dbReference>
<dbReference type="AlphaFoldDB" id="A0A2P8FTT7"/>
<dbReference type="InterPro" id="IPR013783">
    <property type="entry name" value="Ig-like_fold"/>
</dbReference>
<dbReference type="InterPro" id="IPR032675">
    <property type="entry name" value="LRR_dom_sf"/>
</dbReference>
<dbReference type="SUPFAM" id="SSF52058">
    <property type="entry name" value="L domain-like"/>
    <property type="match status" value="1"/>
</dbReference>
<dbReference type="Pfam" id="PF18962">
    <property type="entry name" value="Por_Secre_tail"/>
    <property type="match status" value="1"/>
</dbReference>
<dbReference type="InterPro" id="IPR026444">
    <property type="entry name" value="Secre_tail"/>
</dbReference>